<dbReference type="AlphaFoldDB" id="A0A016UFR4"/>
<dbReference type="OrthoDB" id="5840133at2759"/>
<sequence>MYPVTILLKAANAKGGNSVFWLGSIGREEQPFLYWIFGDKRTKLSVSHPRKEVESDDDDMVVFEKIAGAFKGDRPKINDMGRTSIS</sequence>
<dbReference type="Proteomes" id="UP000024635">
    <property type="component" value="Unassembled WGS sequence"/>
</dbReference>
<name>A0A016UFR4_9BILA</name>
<dbReference type="EMBL" id="JARK01001378">
    <property type="protein sequence ID" value="EYC13756.1"/>
    <property type="molecule type" value="Genomic_DNA"/>
</dbReference>
<comment type="caution">
    <text evidence="1">The sequence shown here is derived from an EMBL/GenBank/DDBJ whole genome shotgun (WGS) entry which is preliminary data.</text>
</comment>
<reference evidence="2" key="1">
    <citation type="journal article" date="2015" name="Nat. Genet.">
        <title>The genome and transcriptome of the zoonotic hookworm Ancylostoma ceylanicum identify infection-specific gene families.</title>
        <authorList>
            <person name="Schwarz E.M."/>
            <person name="Hu Y."/>
            <person name="Antoshechkin I."/>
            <person name="Miller M.M."/>
            <person name="Sternberg P.W."/>
            <person name="Aroian R.V."/>
        </authorList>
    </citation>
    <scope>NUCLEOTIDE SEQUENCE</scope>
    <source>
        <strain evidence="2">HY135</strain>
    </source>
</reference>
<accession>A0A016UFR4</accession>
<evidence type="ECO:0000313" key="2">
    <source>
        <dbReference type="Proteomes" id="UP000024635"/>
    </source>
</evidence>
<proteinExistence type="predicted"/>
<gene>
    <name evidence="1" type="primary">Acey_s0042.g505</name>
    <name evidence="1" type="ORF">Y032_0042g505</name>
</gene>
<organism evidence="1 2">
    <name type="scientific">Ancylostoma ceylanicum</name>
    <dbReference type="NCBI Taxonomy" id="53326"/>
    <lineage>
        <taxon>Eukaryota</taxon>
        <taxon>Metazoa</taxon>
        <taxon>Ecdysozoa</taxon>
        <taxon>Nematoda</taxon>
        <taxon>Chromadorea</taxon>
        <taxon>Rhabditida</taxon>
        <taxon>Rhabditina</taxon>
        <taxon>Rhabditomorpha</taxon>
        <taxon>Strongyloidea</taxon>
        <taxon>Ancylostomatidae</taxon>
        <taxon>Ancylostomatinae</taxon>
        <taxon>Ancylostoma</taxon>
    </lineage>
</organism>
<evidence type="ECO:0000313" key="1">
    <source>
        <dbReference type="EMBL" id="EYC13756.1"/>
    </source>
</evidence>
<protein>
    <submittedName>
        <fullName evidence="1">Uncharacterized protein</fullName>
    </submittedName>
</protein>
<keyword evidence="2" id="KW-1185">Reference proteome</keyword>